<sequence length="130" mass="13767">MAVFDGTAQNRLRISLPPRRSLLGWLRESSSGLVLLAVVVGAATGAAAIGFRYLITAATCLFTGYDDYSGLGRIASAHWPALGFWFLLLAPVLAGAIYGPIVHRFAPEARGHGVPEVMYAVSERGGCCSE</sequence>
<organism evidence="2 3">
    <name type="scientific">Nocardia pseudobrasiliensis</name>
    <dbReference type="NCBI Taxonomy" id="45979"/>
    <lineage>
        <taxon>Bacteria</taxon>
        <taxon>Bacillati</taxon>
        <taxon>Actinomycetota</taxon>
        <taxon>Actinomycetes</taxon>
        <taxon>Mycobacteriales</taxon>
        <taxon>Nocardiaceae</taxon>
        <taxon>Nocardia</taxon>
    </lineage>
</organism>
<comment type="caution">
    <text evidence="2">The sequence shown here is derived from an EMBL/GenBank/DDBJ whole genome shotgun (WGS) entry which is preliminary data.</text>
</comment>
<keyword evidence="1" id="KW-1133">Transmembrane helix</keyword>
<keyword evidence="1" id="KW-0812">Transmembrane</keyword>
<dbReference type="STRING" id="1210086.GCA_001613105_02565"/>
<proteinExistence type="predicted"/>
<name>A0A370I1L9_9NOCA</name>
<gene>
    <name evidence="2" type="ORF">DFR76_10710</name>
</gene>
<dbReference type="Proteomes" id="UP000254869">
    <property type="component" value="Unassembled WGS sequence"/>
</dbReference>
<dbReference type="RefSeq" id="WP_245997975.1">
    <property type="nucleotide sequence ID" value="NZ_QQBC01000007.1"/>
</dbReference>
<evidence type="ECO:0008006" key="4">
    <source>
        <dbReference type="Google" id="ProtNLM"/>
    </source>
</evidence>
<keyword evidence="1" id="KW-0472">Membrane</keyword>
<dbReference type="SUPFAM" id="SSF81340">
    <property type="entry name" value="Clc chloride channel"/>
    <property type="match status" value="1"/>
</dbReference>
<feature type="transmembrane region" description="Helical" evidence="1">
    <location>
        <begin position="33"/>
        <end position="55"/>
    </location>
</feature>
<dbReference type="AlphaFoldDB" id="A0A370I1L9"/>
<dbReference type="Gene3D" id="1.10.3080.10">
    <property type="entry name" value="Clc chloride channel"/>
    <property type="match status" value="1"/>
</dbReference>
<dbReference type="EMBL" id="QQBC01000007">
    <property type="protein sequence ID" value="RDI64635.1"/>
    <property type="molecule type" value="Genomic_DNA"/>
</dbReference>
<keyword evidence="3" id="KW-1185">Reference proteome</keyword>
<evidence type="ECO:0000313" key="2">
    <source>
        <dbReference type="EMBL" id="RDI64635.1"/>
    </source>
</evidence>
<dbReference type="InterPro" id="IPR014743">
    <property type="entry name" value="Cl-channel_core"/>
</dbReference>
<protein>
    <recommendedName>
        <fullName evidence="4">Voltage-gated chloride channel</fullName>
    </recommendedName>
</protein>
<evidence type="ECO:0000256" key="1">
    <source>
        <dbReference type="SAM" id="Phobius"/>
    </source>
</evidence>
<reference evidence="2 3" key="1">
    <citation type="submission" date="2018-07" db="EMBL/GenBank/DDBJ databases">
        <title>Genomic Encyclopedia of Type Strains, Phase IV (KMG-IV): sequencing the most valuable type-strain genomes for metagenomic binning, comparative biology and taxonomic classification.</title>
        <authorList>
            <person name="Goeker M."/>
        </authorList>
    </citation>
    <scope>NUCLEOTIDE SEQUENCE [LARGE SCALE GENOMIC DNA]</scope>
    <source>
        <strain evidence="2 3">DSM 44290</strain>
    </source>
</reference>
<feature type="transmembrane region" description="Helical" evidence="1">
    <location>
        <begin position="82"/>
        <end position="101"/>
    </location>
</feature>
<accession>A0A370I1L9</accession>
<evidence type="ECO:0000313" key="3">
    <source>
        <dbReference type="Proteomes" id="UP000254869"/>
    </source>
</evidence>